<organism evidence="1 2">
    <name type="scientific">Olea europaea subsp. europaea</name>
    <dbReference type="NCBI Taxonomy" id="158383"/>
    <lineage>
        <taxon>Eukaryota</taxon>
        <taxon>Viridiplantae</taxon>
        <taxon>Streptophyta</taxon>
        <taxon>Embryophyta</taxon>
        <taxon>Tracheophyta</taxon>
        <taxon>Spermatophyta</taxon>
        <taxon>Magnoliopsida</taxon>
        <taxon>eudicotyledons</taxon>
        <taxon>Gunneridae</taxon>
        <taxon>Pentapetalae</taxon>
        <taxon>asterids</taxon>
        <taxon>lamiids</taxon>
        <taxon>Lamiales</taxon>
        <taxon>Oleaceae</taxon>
        <taxon>Oleeae</taxon>
        <taxon>Olea</taxon>
    </lineage>
</organism>
<reference evidence="1 2" key="1">
    <citation type="submission" date="2019-12" db="EMBL/GenBank/DDBJ databases">
        <authorList>
            <person name="Alioto T."/>
            <person name="Alioto T."/>
            <person name="Gomez Garrido J."/>
        </authorList>
    </citation>
    <scope>NUCLEOTIDE SEQUENCE [LARGE SCALE GENOMIC DNA]</scope>
</reference>
<comment type="caution">
    <text evidence="1">The sequence shown here is derived from an EMBL/GenBank/DDBJ whole genome shotgun (WGS) entry which is preliminary data.</text>
</comment>
<name>A0A8S0Q396_OLEEU</name>
<proteinExistence type="predicted"/>
<protein>
    <submittedName>
        <fullName evidence="1">Uncharacterized protein</fullName>
    </submittedName>
</protein>
<gene>
    <name evidence="1" type="ORF">OLEA9_A089898</name>
</gene>
<keyword evidence="2" id="KW-1185">Reference proteome</keyword>
<dbReference type="Proteomes" id="UP000594638">
    <property type="component" value="Unassembled WGS sequence"/>
</dbReference>
<evidence type="ECO:0000313" key="1">
    <source>
        <dbReference type="EMBL" id="CAA2960451.1"/>
    </source>
</evidence>
<feature type="non-terminal residue" evidence="1">
    <location>
        <position position="100"/>
    </location>
</feature>
<accession>A0A8S0Q396</accession>
<evidence type="ECO:0000313" key="2">
    <source>
        <dbReference type="Proteomes" id="UP000594638"/>
    </source>
</evidence>
<sequence length="100" mass="10982">MGILASKHSRIKEILIGRNGREGTNWSNKGLNLSRSWQQGHSVTTNTNHVFKSFVKESTHHSIEIVLQGGRCSTSIVRAWPMTCTPGGRKAPTVGQKAID</sequence>
<dbReference type="EMBL" id="CACTIH010000406">
    <property type="protein sequence ID" value="CAA2960451.1"/>
    <property type="molecule type" value="Genomic_DNA"/>
</dbReference>
<dbReference type="AlphaFoldDB" id="A0A8S0Q396"/>
<dbReference type="OrthoDB" id="10067222at2759"/>
<dbReference type="Gramene" id="OE9A089898T1">
    <property type="protein sequence ID" value="OE9A089898C1"/>
    <property type="gene ID" value="OE9A089898"/>
</dbReference>